<comment type="similarity">
    <text evidence="1">Belongs to the LDH2/MDH2 oxidoreductase family.</text>
</comment>
<dbReference type="InterPro" id="IPR043143">
    <property type="entry name" value="Mal/L-sulf/L-lact_DH-like_NADP"/>
</dbReference>
<dbReference type="GO" id="GO:0016491">
    <property type="term" value="F:oxidoreductase activity"/>
    <property type="evidence" value="ECO:0007669"/>
    <property type="project" value="UniProtKB-KW"/>
</dbReference>
<dbReference type="Gene3D" id="3.30.60.50">
    <property type="entry name" value="Hypothetical oxidoreductase yiak, domain 3"/>
    <property type="match status" value="1"/>
</dbReference>
<comment type="caution">
    <text evidence="3">The sequence shown here is derived from an EMBL/GenBank/DDBJ whole genome shotgun (WGS) entry which is preliminary data.</text>
</comment>
<dbReference type="Gene3D" id="3.30.1370.60">
    <property type="entry name" value="Hypothetical oxidoreductase yiak, domain 2"/>
    <property type="match status" value="1"/>
</dbReference>
<name>A0AAW9FIX8_9HYPH</name>
<dbReference type="Gene3D" id="1.10.1530.10">
    <property type="match status" value="1"/>
</dbReference>
<organism evidence="3">
    <name type="scientific">Agrobacterium rosae</name>
    <dbReference type="NCBI Taxonomy" id="1972867"/>
    <lineage>
        <taxon>Bacteria</taxon>
        <taxon>Pseudomonadati</taxon>
        <taxon>Pseudomonadota</taxon>
        <taxon>Alphaproteobacteria</taxon>
        <taxon>Hyphomicrobiales</taxon>
        <taxon>Rhizobiaceae</taxon>
        <taxon>Rhizobium/Agrobacterium group</taxon>
        <taxon>Agrobacterium</taxon>
    </lineage>
</organism>
<evidence type="ECO:0000256" key="1">
    <source>
        <dbReference type="ARBA" id="ARBA00006056"/>
    </source>
</evidence>
<dbReference type="RefSeq" id="WP_320203593.1">
    <property type="nucleotide sequence ID" value="NZ_CP192782.1"/>
</dbReference>
<accession>A0AAW9FIX8</accession>
<dbReference type="Pfam" id="PF02615">
    <property type="entry name" value="Ldh_2"/>
    <property type="match status" value="1"/>
</dbReference>
<reference evidence="3" key="1">
    <citation type="journal article" date="2023" name="Phytobiomes J">
        <title>Deciphering the key players within the bacterial microbiota associated with aerial crown gall tumors on rhododendron: Insights into the gallobiome.</title>
        <authorList>
            <person name="Kuzmanovic N."/>
            <person name="Nesme J."/>
            <person name="Wolf J."/>
            <person name="Neumann-Schaal M."/>
            <person name="Petersen J."/>
            <person name="Fernandez-Gnecco G."/>
            <person name="Sproeer C."/>
            <person name="Bunk B."/>
            <person name="Overmann J."/>
            <person name="Sorensen S.J."/>
            <person name="Idczak E."/>
            <person name="Smalla K."/>
        </authorList>
    </citation>
    <scope>NUCLEOTIDE SEQUENCE</scope>
    <source>
        <strain evidence="3">Rho-11.1</strain>
    </source>
</reference>
<protein>
    <submittedName>
        <fullName evidence="3">Ldh family oxidoreductase</fullName>
    </submittedName>
</protein>
<dbReference type="InterPro" id="IPR003767">
    <property type="entry name" value="Malate/L-lactate_DH-like"/>
</dbReference>
<dbReference type="InterPro" id="IPR036111">
    <property type="entry name" value="Mal/L-sulfo/L-lacto_DH-like_sf"/>
</dbReference>
<dbReference type="SUPFAM" id="SSF89733">
    <property type="entry name" value="L-sulfolactate dehydrogenase-like"/>
    <property type="match status" value="1"/>
</dbReference>
<proteinExistence type="inferred from homology"/>
<dbReference type="EMBL" id="JAVRAF010000019">
    <property type="protein sequence ID" value="MDX8305430.1"/>
    <property type="molecule type" value="Genomic_DNA"/>
</dbReference>
<evidence type="ECO:0000256" key="2">
    <source>
        <dbReference type="ARBA" id="ARBA00023002"/>
    </source>
</evidence>
<evidence type="ECO:0000313" key="3">
    <source>
        <dbReference type="EMBL" id="MDX8305430.1"/>
    </source>
</evidence>
<gene>
    <name evidence="3" type="ORF">RMR22_24630</name>
</gene>
<dbReference type="PANTHER" id="PTHR11091:SF0">
    <property type="entry name" value="MALATE DEHYDROGENASE"/>
    <property type="match status" value="1"/>
</dbReference>
<keyword evidence="2" id="KW-0560">Oxidoreductase</keyword>
<dbReference type="InterPro" id="IPR043144">
    <property type="entry name" value="Mal/L-sulf/L-lact_DH-like_ah"/>
</dbReference>
<dbReference type="PANTHER" id="PTHR11091">
    <property type="entry name" value="OXIDOREDUCTASE-RELATED"/>
    <property type="match status" value="1"/>
</dbReference>
<sequence>MSLIEANTLRDLSQAALVNAGVPNDYAILQSDLLIEAELRGVPSHGLLRLPRIVSRIRNGVTDPRAAGEHEWASDAFLTVDGQKGLGPVVAIAAIDALLQRARTSGIAAAAITNSNHIGMLAWYAEKVALQDFSIVLMSTSEALVHPWGARKAMIGTNPIAIGVPTENGLFVMDTATSLVSMGEIHDHANRKASIPDHWALDGNGDPTTDAEAAKKGAIAPFGQAKGYALGLAFELLVSGLAGSAIGRDVKGTLDDTSVCNKGDLIIVLPGPRRELAIYLQAIRDMEPASGFDAVLIPGERGRACRDRRLRDGVPVVSEVYQTLLRLAGVSATA</sequence>
<dbReference type="AlphaFoldDB" id="A0AAW9FIX8"/>